<proteinExistence type="predicted"/>
<organism evidence="1 2">
    <name type="scientific">Psychrobacter piscatorii</name>
    <dbReference type="NCBI Taxonomy" id="554343"/>
    <lineage>
        <taxon>Bacteria</taxon>
        <taxon>Pseudomonadati</taxon>
        <taxon>Pseudomonadota</taxon>
        <taxon>Gammaproteobacteria</taxon>
        <taxon>Moraxellales</taxon>
        <taxon>Moraxellaceae</taxon>
        <taxon>Psychrobacter</taxon>
    </lineage>
</organism>
<accession>A0A0T6DUF3</accession>
<evidence type="ECO:0000313" key="2">
    <source>
        <dbReference type="Proteomes" id="UP000051202"/>
    </source>
</evidence>
<gene>
    <name evidence="1" type="ORF">AS194_03910</name>
</gene>
<name>A0A0T6DUF3_9GAMM</name>
<dbReference type="EMBL" id="LNDJ01000013">
    <property type="protein sequence ID" value="KRU23522.1"/>
    <property type="molecule type" value="Genomic_DNA"/>
</dbReference>
<evidence type="ECO:0000313" key="1">
    <source>
        <dbReference type="EMBL" id="KRU23522.1"/>
    </source>
</evidence>
<sequence>MSLTQSAKKHPLLVNINGAAHIGVTTACQRVAMCLNAQAISTEVINVRRGIEAVEFEGDYILDKYKHLDVILLDRHHYTASAIKRRLQQPLWVWQEDSVKPSLSVLLSCHTTVYKRFIRSNEEPRTALGHHDAYLSCVKSHYGTTNHHVLDIDGKHGHLYAAGTIKGLVLRELKR</sequence>
<dbReference type="Proteomes" id="UP000051202">
    <property type="component" value="Unassembled WGS sequence"/>
</dbReference>
<protein>
    <submittedName>
        <fullName evidence="1">Uncharacterized protein</fullName>
    </submittedName>
</protein>
<dbReference type="AlphaFoldDB" id="A0A0T6DUF3"/>
<dbReference type="STRING" id="554343.AS194_03910"/>
<comment type="caution">
    <text evidence="1">The sequence shown here is derived from an EMBL/GenBank/DDBJ whole genome shotgun (WGS) entry which is preliminary data.</text>
</comment>
<dbReference type="RefSeq" id="WP_058023681.1">
    <property type="nucleotide sequence ID" value="NZ_LNDJ01000013.1"/>
</dbReference>
<reference evidence="1 2" key="1">
    <citation type="submission" date="2015-11" db="EMBL/GenBank/DDBJ databases">
        <title>Permanent draft genome of Psychrobacter piscatorii LQ58.</title>
        <authorList>
            <person name="Zhou M."/>
            <person name="Dong B."/>
            <person name="Liu Q."/>
        </authorList>
    </citation>
    <scope>NUCLEOTIDE SEQUENCE [LARGE SCALE GENOMIC DNA]</scope>
    <source>
        <strain evidence="1 2">LQ58</strain>
    </source>
</reference>
<keyword evidence="2" id="KW-1185">Reference proteome</keyword>